<feature type="compositionally biased region" description="Polar residues" evidence="1">
    <location>
        <begin position="114"/>
        <end position="131"/>
    </location>
</feature>
<gene>
    <name evidence="2" type="ORF">OXD698_LOCUS51837</name>
</gene>
<evidence type="ECO:0000256" key="1">
    <source>
        <dbReference type="SAM" id="MobiDB-lite"/>
    </source>
</evidence>
<evidence type="ECO:0000313" key="3">
    <source>
        <dbReference type="Proteomes" id="UP000663844"/>
    </source>
</evidence>
<feature type="non-terminal residue" evidence="2">
    <location>
        <position position="1"/>
    </location>
</feature>
<reference evidence="2" key="1">
    <citation type="submission" date="2021-02" db="EMBL/GenBank/DDBJ databases">
        <authorList>
            <person name="Nowell W R."/>
        </authorList>
    </citation>
    <scope>NUCLEOTIDE SEQUENCE</scope>
</reference>
<accession>A0A820PSF9</accession>
<dbReference type="EMBL" id="CAJOAZ010027190">
    <property type="protein sequence ID" value="CAF4407695.1"/>
    <property type="molecule type" value="Genomic_DNA"/>
</dbReference>
<organism evidence="2 3">
    <name type="scientific">Adineta steineri</name>
    <dbReference type="NCBI Taxonomy" id="433720"/>
    <lineage>
        <taxon>Eukaryota</taxon>
        <taxon>Metazoa</taxon>
        <taxon>Spiralia</taxon>
        <taxon>Gnathifera</taxon>
        <taxon>Rotifera</taxon>
        <taxon>Eurotatoria</taxon>
        <taxon>Bdelloidea</taxon>
        <taxon>Adinetida</taxon>
        <taxon>Adinetidae</taxon>
        <taxon>Adineta</taxon>
    </lineage>
</organism>
<dbReference type="AlphaFoldDB" id="A0A820PSF9"/>
<evidence type="ECO:0000313" key="2">
    <source>
        <dbReference type="EMBL" id="CAF4407695.1"/>
    </source>
</evidence>
<proteinExistence type="predicted"/>
<dbReference type="Proteomes" id="UP000663844">
    <property type="component" value="Unassembled WGS sequence"/>
</dbReference>
<protein>
    <submittedName>
        <fullName evidence="2">Uncharacterized protein</fullName>
    </submittedName>
</protein>
<sequence>VVHDLKTARQHQTIAKRETKGLQQKIEILTRKLYKLTNDTKRAEETLTKTSMNIQLMDKEETKLDKIIDEKRALSIVLDEQLYASFNSFNSLINSSMKCLQELTSATTEDELQFNSLPAPSPQINSTSSNIPPEEMQR</sequence>
<name>A0A820PSF9_9BILA</name>
<comment type="caution">
    <text evidence="2">The sequence shown here is derived from an EMBL/GenBank/DDBJ whole genome shotgun (WGS) entry which is preliminary data.</text>
</comment>
<feature type="region of interest" description="Disordered" evidence="1">
    <location>
        <begin position="114"/>
        <end position="138"/>
    </location>
</feature>
<feature type="non-terminal residue" evidence="2">
    <location>
        <position position="138"/>
    </location>
</feature>